<feature type="modified residue" description="4-aspartylphosphate" evidence="17">
    <location>
        <position position="864"/>
    </location>
</feature>
<dbReference type="InterPro" id="IPR029016">
    <property type="entry name" value="GAF-like_dom_sf"/>
</dbReference>
<dbReference type="InterPro" id="IPR000014">
    <property type="entry name" value="PAS"/>
</dbReference>
<evidence type="ECO:0000256" key="7">
    <source>
        <dbReference type="ARBA" id="ARBA00022692"/>
    </source>
</evidence>
<dbReference type="Pfam" id="PF13188">
    <property type="entry name" value="PAS_8"/>
    <property type="match status" value="1"/>
</dbReference>
<proteinExistence type="predicted"/>
<dbReference type="CDD" id="cd17546">
    <property type="entry name" value="REC_hyHK_CKI1_RcsC-like"/>
    <property type="match status" value="1"/>
</dbReference>
<evidence type="ECO:0000313" key="24">
    <source>
        <dbReference type="Proteomes" id="UP000295706"/>
    </source>
</evidence>
<evidence type="ECO:0000256" key="12">
    <source>
        <dbReference type="ARBA" id="ARBA00023012"/>
    </source>
</evidence>
<dbReference type="SMART" id="SM00086">
    <property type="entry name" value="PAC"/>
    <property type="match status" value="3"/>
</dbReference>
<dbReference type="EMBL" id="SMJU01000002">
    <property type="protein sequence ID" value="TDB68223.1"/>
    <property type="molecule type" value="Genomic_DNA"/>
</dbReference>
<dbReference type="InterPro" id="IPR036641">
    <property type="entry name" value="HPT_dom_sf"/>
</dbReference>
<name>A0A4R4KJR2_9BACT</name>
<dbReference type="Pfam" id="PF00512">
    <property type="entry name" value="HisKA"/>
    <property type="match status" value="1"/>
</dbReference>
<keyword evidence="13" id="KW-0472">Membrane</keyword>
<accession>A0A4R4KJR2</accession>
<dbReference type="Gene3D" id="1.20.120.160">
    <property type="entry name" value="HPT domain"/>
    <property type="match status" value="1"/>
</dbReference>
<keyword evidence="8" id="KW-0547">Nucleotide-binding</keyword>
<dbReference type="InterPro" id="IPR003018">
    <property type="entry name" value="GAF"/>
</dbReference>
<feature type="domain" description="PAS" evidence="20">
    <location>
        <begin position="166"/>
        <end position="236"/>
    </location>
</feature>
<evidence type="ECO:0000256" key="9">
    <source>
        <dbReference type="ARBA" id="ARBA00022777"/>
    </source>
</evidence>
<keyword evidence="7" id="KW-0812">Transmembrane</keyword>
<dbReference type="Pfam" id="PF02518">
    <property type="entry name" value="HATPase_c"/>
    <property type="match status" value="1"/>
</dbReference>
<keyword evidence="9" id="KW-0418">Kinase</keyword>
<keyword evidence="11" id="KW-1133">Transmembrane helix</keyword>
<dbReference type="InterPro" id="IPR000700">
    <property type="entry name" value="PAS-assoc_C"/>
</dbReference>
<dbReference type="Gene3D" id="3.30.565.10">
    <property type="entry name" value="Histidine kinase-like ATPase, C-terminal domain"/>
    <property type="match status" value="1"/>
</dbReference>
<dbReference type="NCBIfam" id="TIGR00229">
    <property type="entry name" value="sensory_box"/>
    <property type="match status" value="3"/>
</dbReference>
<dbReference type="InterPro" id="IPR005467">
    <property type="entry name" value="His_kinase_dom"/>
</dbReference>
<keyword evidence="4" id="KW-1003">Cell membrane</keyword>
<reference evidence="23 24" key="1">
    <citation type="submission" date="2019-02" db="EMBL/GenBank/DDBJ databases">
        <title>Arundinibacter roseus gen. nov., sp. nov., a new member of the family Cytophagaceae.</title>
        <authorList>
            <person name="Szuroczki S."/>
            <person name="Khayer B."/>
            <person name="Sproer C."/>
            <person name="Toumi M."/>
            <person name="Szabo A."/>
            <person name="Felfoldi T."/>
            <person name="Schumann P."/>
            <person name="Toth E."/>
        </authorList>
    </citation>
    <scope>NUCLEOTIDE SEQUENCE [LARGE SCALE GENOMIC DNA]</scope>
    <source>
        <strain evidence="23 24">DMA-k-7a</strain>
    </source>
</reference>
<comment type="catalytic activity">
    <reaction evidence="1">
        <text>ATP + protein L-histidine = ADP + protein N-phospho-L-histidine.</text>
        <dbReference type="EC" id="2.7.13.3"/>
    </reaction>
</comment>
<dbReference type="Gene3D" id="3.30.450.40">
    <property type="match status" value="1"/>
</dbReference>
<dbReference type="PROSITE" id="PS50894">
    <property type="entry name" value="HPT"/>
    <property type="match status" value="1"/>
</dbReference>
<dbReference type="SMART" id="SM00448">
    <property type="entry name" value="REC"/>
    <property type="match status" value="1"/>
</dbReference>
<dbReference type="Pfam" id="PF01627">
    <property type="entry name" value="Hpt"/>
    <property type="match status" value="1"/>
</dbReference>
<dbReference type="Proteomes" id="UP000295706">
    <property type="component" value="Unassembled WGS sequence"/>
</dbReference>
<evidence type="ECO:0000259" key="21">
    <source>
        <dbReference type="PROSITE" id="PS50113"/>
    </source>
</evidence>
<evidence type="ECO:0000256" key="10">
    <source>
        <dbReference type="ARBA" id="ARBA00022840"/>
    </source>
</evidence>
<evidence type="ECO:0000256" key="8">
    <source>
        <dbReference type="ARBA" id="ARBA00022741"/>
    </source>
</evidence>
<evidence type="ECO:0000256" key="14">
    <source>
        <dbReference type="ARBA" id="ARBA00064003"/>
    </source>
</evidence>
<evidence type="ECO:0000256" key="5">
    <source>
        <dbReference type="ARBA" id="ARBA00022553"/>
    </source>
</evidence>
<dbReference type="OrthoDB" id="9811889at2"/>
<keyword evidence="6" id="KW-0808">Transferase</keyword>
<evidence type="ECO:0000256" key="6">
    <source>
        <dbReference type="ARBA" id="ARBA00022679"/>
    </source>
</evidence>
<dbReference type="Pfam" id="PF08447">
    <property type="entry name" value="PAS_3"/>
    <property type="match status" value="1"/>
</dbReference>
<comment type="subcellular location">
    <subcellularLocation>
        <location evidence="2">Cell membrane</location>
        <topology evidence="2">Multi-pass membrane protein</topology>
    </subcellularLocation>
</comment>
<keyword evidence="5 17" id="KW-0597">Phosphoprotein</keyword>
<evidence type="ECO:0000256" key="17">
    <source>
        <dbReference type="PROSITE-ProRule" id="PRU00169"/>
    </source>
</evidence>
<dbReference type="InterPro" id="IPR036890">
    <property type="entry name" value="HATPase_C_sf"/>
</dbReference>
<dbReference type="InterPro" id="IPR008207">
    <property type="entry name" value="Sig_transdc_His_kin_Hpt_dom"/>
</dbReference>
<feature type="domain" description="Response regulatory" evidence="19">
    <location>
        <begin position="815"/>
        <end position="930"/>
    </location>
</feature>
<dbReference type="InterPro" id="IPR001789">
    <property type="entry name" value="Sig_transdc_resp-reg_receiver"/>
</dbReference>
<evidence type="ECO:0000256" key="11">
    <source>
        <dbReference type="ARBA" id="ARBA00022989"/>
    </source>
</evidence>
<evidence type="ECO:0000259" key="20">
    <source>
        <dbReference type="PROSITE" id="PS50112"/>
    </source>
</evidence>
<dbReference type="Gene3D" id="3.40.50.2300">
    <property type="match status" value="1"/>
</dbReference>
<gene>
    <name evidence="23" type="ORF">EZE20_04690</name>
</gene>
<dbReference type="SUPFAM" id="SSF55781">
    <property type="entry name" value="GAF domain-like"/>
    <property type="match status" value="1"/>
</dbReference>
<dbReference type="AlphaFoldDB" id="A0A4R4KJR2"/>
<dbReference type="CDD" id="cd00082">
    <property type="entry name" value="HisKA"/>
    <property type="match status" value="1"/>
</dbReference>
<dbReference type="FunFam" id="3.30.565.10:FF:000010">
    <property type="entry name" value="Sensor histidine kinase RcsC"/>
    <property type="match status" value="1"/>
</dbReference>
<dbReference type="InterPro" id="IPR035965">
    <property type="entry name" value="PAS-like_dom_sf"/>
</dbReference>
<dbReference type="PANTHER" id="PTHR45339">
    <property type="entry name" value="HYBRID SIGNAL TRANSDUCTION HISTIDINE KINASE J"/>
    <property type="match status" value="1"/>
</dbReference>
<dbReference type="PRINTS" id="PR00344">
    <property type="entry name" value="BCTRLSENSOR"/>
</dbReference>
<dbReference type="GO" id="GO:0000155">
    <property type="term" value="F:phosphorelay sensor kinase activity"/>
    <property type="evidence" value="ECO:0007669"/>
    <property type="project" value="InterPro"/>
</dbReference>
<keyword evidence="12" id="KW-0902">Two-component regulatory system</keyword>
<dbReference type="SUPFAM" id="SSF55785">
    <property type="entry name" value="PYP-like sensor domain (PAS domain)"/>
    <property type="match status" value="3"/>
</dbReference>
<evidence type="ECO:0000256" key="16">
    <source>
        <dbReference type="PROSITE-ProRule" id="PRU00110"/>
    </source>
</evidence>
<evidence type="ECO:0000256" key="4">
    <source>
        <dbReference type="ARBA" id="ARBA00022475"/>
    </source>
</evidence>
<dbReference type="Gene3D" id="1.10.287.130">
    <property type="match status" value="1"/>
</dbReference>
<evidence type="ECO:0000256" key="13">
    <source>
        <dbReference type="ARBA" id="ARBA00023136"/>
    </source>
</evidence>
<dbReference type="CDD" id="cd16922">
    <property type="entry name" value="HATPase_EvgS-ArcB-TorS-like"/>
    <property type="match status" value="1"/>
</dbReference>
<keyword evidence="10" id="KW-0067">ATP-binding</keyword>
<evidence type="ECO:0000259" key="18">
    <source>
        <dbReference type="PROSITE" id="PS50109"/>
    </source>
</evidence>
<dbReference type="FunFam" id="1.10.287.130:FF:000002">
    <property type="entry name" value="Two-component osmosensing histidine kinase"/>
    <property type="match status" value="1"/>
</dbReference>
<dbReference type="PROSITE" id="PS50109">
    <property type="entry name" value="HIS_KIN"/>
    <property type="match status" value="1"/>
</dbReference>
<dbReference type="SUPFAM" id="SSF55874">
    <property type="entry name" value="ATPase domain of HSP90 chaperone/DNA topoisomerase II/histidine kinase"/>
    <property type="match status" value="1"/>
</dbReference>
<organism evidence="23 24">
    <name type="scientific">Arundinibacter roseus</name>
    <dbReference type="NCBI Taxonomy" id="2070510"/>
    <lineage>
        <taxon>Bacteria</taxon>
        <taxon>Pseudomonadati</taxon>
        <taxon>Bacteroidota</taxon>
        <taxon>Cytophagia</taxon>
        <taxon>Cytophagales</taxon>
        <taxon>Spirosomataceae</taxon>
        <taxon>Arundinibacter</taxon>
    </lineage>
</organism>
<keyword evidence="24" id="KW-1185">Reference proteome</keyword>
<dbReference type="RefSeq" id="WP_132114981.1">
    <property type="nucleotide sequence ID" value="NZ_SMJU01000002.1"/>
</dbReference>
<dbReference type="SMART" id="SM00065">
    <property type="entry name" value="GAF"/>
    <property type="match status" value="1"/>
</dbReference>
<feature type="domain" description="PAC" evidence="21">
    <location>
        <begin position="377"/>
        <end position="429"/>
    </location>
</feature>
<dbReference type="EC" id="2.7.13.3" evidence="3"/>
<dbReference type="Pfam" id="PF01590">
    <property type="entry name" value="GAF"/>
    <property type="match status" value="1"/>
</dbReference>
<dbReference type="PANTHER" id="PTHR45339:SF1">
    <property type="entry name" value="HYBRID SIGNAL TRANSDUCTION HISTIDINE KINASE J"/>
    <property type="match status" value="1"/>
</dbReference>
<comment type="subunit">
    <text evidence="14">At low DSF concentrations, interacts with RpfF.</text>
</comment>
<dbReference type="SMART" id="SM00388">
    <property type="entry name" value="HisKA"/>
    <property type="match status" value="1"/>
</dbReference>
<dbReference type="InterPro" id="IPR001610">
    <property type="entry name" value="PAC"/>
</dbReference>
<dbReference type="CDD" id="cd00130">
    <property type="entry name" value="PAS"/>
    <property type="match status" value="3"/>
</dbReference>
<evidence type="ECO:0000256" key="15">
    <source>
        <dbReference type="ARBA" id="ARBA00068150"/>
    </source>
</evidence>
<dbReference type="PROSITE" id="PS50112">
    <property type="entry name" value="PAS"/>
    <property type="match status" value="3"/>
</dbReference>
<dbReference type="InterPro" id="IPR003661">
    <property type="entry name" value="HisK_dim/P_dom"/>
</dbReference>
<comment type="caution">
    <text evidence="23">The sequence shown here is derived from an EMBL/GenBank/DDBJ whole genome shotgun (WGS) entry which is preliminary data.</text>
</comment>
<dbReference type="InterPro" id="IPR013655">
    <property type="entry name" value="PAS_fold_3"/>
</dbReference>
<feature type="domain" description="Histidine kinase" evidence="18">
    <location>
        <begin position="571"/>
        <end position="792"/>
    </location>
</feature>
<feature type="domain" description="PAS" evidence="20">
    <location>
        <begin position="288"/>
        <end position="353"/>
    </location>
</feature>
<dbReference type="GO" id="GO:0005886">
    <property type="term" value="C:plasma membrane"/>
    <property type="evidence" value="ECO:0007669"/>
    <property type="project" value="UniProtKB-SubCell"/>
</dbReference>
<evidence type="ECO:0000256" key="2">
    <source>
        <dbReference type="ARBA" id="ARBA00004651"/>
    </source>
</evidence>
<dbReference type="PROSITE" id="PS50113">
    <property type="entry name" value="PAC"/>
    <property type="match status" value="1"/>
</dbReference>
<dbReference type="InterPro" id="IPR003594">
    <property type="entry name" value="HATPase_dom"/>
</dbReference>
<evidence type="ECO:0000259" key="22">
    <source>
        <dbReference type="PROSITE" id="PS50894"/>
    </source>
</evidence>
<evidence type="ECO:0000259" key="19">
    <source>
        <dbReference type="PROSITE" id="PS50110"/>
    </source>
</evidence>
<protein>
    <recommendedName>
        <fullName evidence="15">Sensory/regulatory protein RpfC</fullName>
        <ecNumber evidence="3">2.7.13.3</ecNumber>
    </recommendedName>
</protein>
<dbReference type="InterPro" id="IPR004358">
    <property type="entry name" value="Sig_transdc_His_kin-like_C"/>
</dbReference>
<evidence type="ECO:0000256" key="1">
    <source>
        <dbReference type="ARBA" id="ARBA00000085"/>
    </source>
</evidence>
<dbReference type="SUPFAM" id="SSF52172">
    <property type="entry name" value="CheY-like"/>
    <property type="match status" value="1"/>
</dbReference>
<feature type="modified residue" description="Phosphohistidine" evidence="16">
    <location>
        <position position="999"/>
    </location>
</feature>
<dbReference type="PROSITE" id="PS50110">
    <property type="entry name" value="RESPONSE_REGULATORY"/>
    <property type="match status" value="1"/>
</dbReference>
<dbReference type="InterPro" id="IPR011006">
    <property type="entry name" value="CheY-like_superfamily"/>
</dbReference>
<dbReference type="GO" id="GO:0005524">
    <property type="term" value="F:ATP binding"/>
    <property type="evidence" value="ECO:0007669"/>
    <property type="project" value="UniProtKB-KW"/>
</dbReference>
<dbReference type="SUPFAM" id="SSF47384">
    <property type="entry name" value="Homodimeric domain of signal transducing histidine kinase"/>
    <property type="match status" value="1"/>
</dbReference>
<evidence type="ECO:0000313" key="23">
    <source>
        <dbReference type="EMBL" id="TDB68223.1"/>
    </source>
</evidence>
<dbReference type="SMART" id="SM00091">
    <property type="entry name" value="PAS"/>
    <property type="match status" value="3"/>
</dbReference>
<sequence>MANLPVPANEQNRLKALKDYTILDTLPEEEFDRLTKVASIVCGMPISLVTLLDEDRQWFKSKVGLDEEFTPRKDSFCQYAILGDNLFEVTDAWEDDRFRNNPLVQGPPHVRFYAGVPLIDPNGFALGSLCVIDHVPHKLSSDQRTVLSMLAEEVVANIVSRKERLKLQNYETLFLESQDLICIAGADGYFRKINPAFQRVLGWSHSILKENTFYSFIHPEEVEKTAGKVKELVETGNPLNITTRFKTSRGDYKYIQWLATLDENKDSIYAIGRDTTAFTRIQRVLRDVSEFQKKILNGTDYSIISTNIEGLITTFNKGAQQMLGYKPSEVIHSLHIIDFFEPREISQLMDALNSSHGLPLHSAFEALTTRTTSGAAYTDEFTFLRKNGSQLAAEISISRLENTDRETTGYLVIAKDISERKATEIQLQISERRHRVFFENSPSLMCTHDLEGNFLSVNPAGVELLGYTMSEFKKRSLFDIIQPKYHPDIQLYLRQIKTTGSSKGLMQVIDKHGIEKTWMYTNVLSEFMDGTQYVIGNGADLTKRIEIEKELHKSKETAERNARAKDIFLANMSHEIRTPMNAIIGFSNLLKDTELSQDQQDFTQSIHMAAENLMGIINDILDLSKIESGHLTIEEIPFDLKELVKNIKAILSQKASEKNLDLDYTLDERLPEQVVGDPTRLNQILLNLVNNALKFTENGTVHLQVDLLQETETEHTFLFSIKDTGIGIPAEKLESIFERFTQADTDTTRKYGGTGLGLSISKLLIELQKGTLWVESKPNEGSTFIFKLPLKKATTQIKRKSEHAPKVLTSDSKLKILLVEDNVLNQRLAMKVLSNFGFVPELAENGKIAVEKIRNVEYDLVLMDLQMPEMDGYQATEAIRNILRSNVPIIAMTAHSLVGERDKCLAVGMNEYIPKPFSPSELFNKIVDLAIPLHEMQEASINPSGPFVDLTYLKQISDDSKEFEQEMIELFLEQAPIEMGIMEKAIQSAEHATIKDVAHKLKSSYAMMGIQENGLLKLIEFQGASGSSIDEIRKGYERLKLITEYSLIELQQLLQPE</sequence>
<dbReference type="Pfam" id="PF00072">
    <property type="entry name" value="Response_reg"/>
    <property type="match status" value="1"/>
</dbReference>
<dbReference type="Pfam" id="PF13426">
    <property type="entry name" value="PAS_9"/>
    <property type="match status" value="1"/>
</dbReference>
<dbReference type="SUPFAM" id="SSF47226">
    <property type="entry name" value="Histidine-containing phosphotransfer domain, HPT domain"/>
    <property type="match status" value="1"/>
</dbReference>
<feature type="domain" description="PAS" evidence="20">
    <location>
        <begin position="430"/>
        <end position="500"/>
    </location>
</feature>
<evidence type="ECO:0000256" key="3">
    <source>
        <dbReference type="ARBA" id="ARBA00012438"/>
    </source>
</evidence>
<dbReference type="InterPro" id="IPR036097">
    <property type="entry name" value="HisK_dim/P_sf"/>
</dbReference>
<feature type="domain" description="HPt" evidence="22">
    <location>
        <begin position="960"/>
        <end position="1057"/>
    </location>
</feature>
<dbReference type="SMART" id="SM00387">
    <property type="entry name" value="HATPase_c"/>
    <property type="match status" value="1"/>
</dbReference>
<dbReference type="Gene3D" id="3.30.450.20">
    <property type="entry name" value="PAS domain"/>
    <property type="match status" value="3"/>
</dbReference>